<dbReference type="Pfam" id="PF01325">
    <property type="entry name" value="Fe_dep_repress"/>
    <property type="match status" value="1"/>
</dbReference>
<dbReference type="InterPro" id="IPR036421">
    <property type="entry name" value="Fe_dep_repressor_sf"/>
</dbReference>
<dbReference type="InterPro" id="IPR008988">
    <property type="entry name" value="Transcriptional_repressor_C"/>
</dbReference>
<dbReference type="InterPro" id="IPR022687">
    <property type="entry name" value="HTH_DTXR"/>
</dbReference>
<evidence type="ECO:0000313" key="9">
    <source>
        <dbReference type="EMBL" id="MDC5696848.1"/>
    </source>
</evidence>
<dbReference type="InterPro" id="IPR012318">
    <property type="entry name" value="HTH_CRP"/>
</dbReference>
<dbReference type="SUPFAM" id="SSF50037">
    <property type="entry name" value="C-terminal domain of transcriptional repressors"/>
    <property type="match status" value="1"/>
</dbReference>
<dbReference type="Gene3D" id="1.10.60.10">
    <property type="entry name" value="Iron dependent repressor, metal binding and dimerisation domain"/>
    <property type="match status" value="1"/>
</dbReference>
<dbReference type="RefSeq" id="WP_272461423.1">
    <property type="nucleotide sequence ID" value="NZ_JAPFQL010000020.1"/>
</dbReference>
<dbReference type="InterPro" id="IPR036388">
    <property type="entry name" value="WH-like_DNA-bd_sf"/>
</dbReference>
<dbReference type="SMART" id="SM00419">
    <property type="entry name" value="HTH_CRP"/>
    <property type="match status" value="1"/>
</dbReference>
<comment type="caution">
    <text evidence="9">The sequence shown here is derived from an EMBL/GenBank/DDBJ whole genome shotgun (WGS) entry which is preliminary data.</text>
</comment>
<dbReference type="Pfam" id="PF02742">
    <property type="entry name" value="Fe_dep_repr_C"/>
    <property type="match status" value="1"/>
</dbReference>
<dbReference type="InterPro" id="IPR050536">
    <property type="entry name" value="DtxR_MntR_Metal-Reg"/>
</dbReference>
<dbReference type="SUPFAM" id="SSF47979">
    <property type="entry name" value="Iron-dependent repressor protein, dimerization domain"/>
    <property type="match status" value="1"/>
</dbReference>
<keyword evidence="6" id="KW-0238">DNA-binding</keyword>
<keyword evidence="10" id="KW-1185">Reference proteome</keyword>
<gene>
    <name evidence="9" type="ORF">OO014_06220</name>
</gene>
<evidence type="ECO:0000256" key="7">
    <source>
        <dbReference type="ARBA" id="ARBA00023163"/>
    </source>
</evidence>
<dbReference type="InterPro" id="IPR001367">
    <property type="entry name" value="Fe_dep_repressor"/>
</dbReference>
<dbReference type="InterPro" id="IPR036390">
    <property type="entry name" value="WH_DNA-bd_sf"/>
</dbReference>
<evidence type="ECO:0000256" key="5">
    <source>
        <dbReference type="ARBA" id="ARBA00023015"/>
    </source>
</evidence>
<dbReference type="InterPro" id="IPR038157">
    <property type="entry name" value="FeoA_core_dom"/>
</dbReference>
<feature type="domain" description="HTH dtxR-type" evidence="8">
    <location>
        <begin position="1"/>
        <end position="65"/>
    </location>
</feature>
<dbReference type="InterPro" id="IPR022689">
    <property type="entry name" value="Iron_dep_repressor"/>
</dbReference>
<reference evidence="9 10" key="1">
    <citation type="submission" date="2022-11" db="EMBL/GenBank/DDBJ databases">
        <title>Anaerobic phenanthrene biodegradation by a DNRA strain PheN6.</title>
        <authorList>
            <person name="Zhang Z."/>
        </authorList>
    </citation>
    <scope>NUCLEOTIDE SEQUENCE [LARGE SCALE GENOMIC DNA]</scope>
    <source>
        <strain evidence="9 10">PheN6</strain>
    </source>
</reference>
<comment type="subcellular location">
    <subcellularLocation>
        <location evidence="1">Cytoplasm</location>
    </subcellularLocation>
</comment>
<proteinExistence type="inferred from homology"/>
<evidence type="ECO:0000259" key="8">
    <source>
        <dbReference type="PROSITE" id="PS50944"/>
    </source>
</evidence>
<evidence type="ECO:0000256" key="6">
    <source>
        <dbReference type="ARBA" id="ARBA00023125"/>
    </source>
</evidence>
<protein>
    <submittedName>
        <fullName evidence="9">MarR family transcriptional regulator</fullName>
    </submittedName>
</protein>
<dbReference type="EMBL" id="JAPFQL010000020">
    <property type="protein sequence ID" value="MDC5696848.1"/>
    <property type="molecule type" value="Genomic_DNA"/>
</dbReference>
<accession>A0ABT5GF27</accession>
<evidence type="ECO:0000313" key="10">
    <source>
        <dbReference type="Proteomes" id="UP001150259"/>
    </source>
</evidence>
<comment type="similarity">
    <text evidence="2">Belongs to the DtxR/MntR family.</text>
</comment>
<dbReference type="PANTHER" id="PTHR33238">
    <property type="entry name" value="IRON (METAL) DEPENDENT REPRESSOR, DTXR FAMILY"/>
    <property type="match status" value="1"/>
</dbReference>
<organism evidence="9 10">
    <name type="scientific">Intrasporangium calvum</name>
    <dbReference type="NCBI Taxonomy" id="53358"/>
    <lineage>
        <taxon>Bacteria</taxon>
        <taxon>Bacillati</taxon>
        <taxon>Actinomycetota</taxon>
        <taxon>Actinomycetes</taxon>
        <taxon>Micrococcales</taxon>
        <taxon>Intrasporangiaceae</taxon>
        <taxon>Intrasporangium</taxon>
    </lineage>
</organism>
<dbReference type="SUPFAM" id="SSF46785">
    <property type="entry name" value="Winged helix' DNA-binding domain"/>
    <property type="match status" value="1"/>
</dbReference>
<dbReference type="PROSITE" id="PS50944">
    <property type="entry name" value="HTH_DTXR"/>
    <property type="match status" value="1"/>
</dbReference>
<dbReference type="PANTHER" id="PTHR33238:SF10">
    <property type="entry name" value="IRON-DEPENDENT REPRESSOR IDER"/>
    <property type="match status" value="1"/>
</dbReference>
<sequence length="245" mass="26756">MTDLIDTTEMYLRTIFELEEEGIIPLRARIAERLGHSGPTVSQTVARMERDGLVSVTDDRHLELSDEGRLLATRVMRKHRLAERLLVDVIGLEWEYAHDEACRWEHVMSEKVERKILSLIQDGRESPYGNPIPGLEELGLDVSGDFRTGLVPLTQAAGAEPVALTIRRIGEPVQVDPEALGLLTSAGLVPGGRVSVVLEEGRIVACREGTDRSTGVSLPEDVAAHVFGQRETGEPAATTAAPRPA</sequence>
<comment type="subunit">
    <text evidence="3">Homodimer.</text>
</comment>
<dbReference type="SMART" id="SM00529">
    <property type="entry name" value="HTH_DTXR"/>
    <property type="match status" value="1"/>
</dbReference>
<keyword evidence="5" id="KW-0805">Transcription regulation</keyword>
<dbReference type="Proteomes" id="UP001150259">
    <property type="component" value="Unassembled WGS sequence"/>
</dbReference>
<dbReference type="Gene3D" id="1.10.10.10">
    <property type="entry name" value="Winged helix-like DNA-binding domain superfamily/Winged helix DNA-binding domain"/>
    <property type="match status" value="1"/>
</dbReference>
<evidence type="ECO:0000256" key="4">
    <source>
        <dbReference type="ARBA" id="ARBA00023004"/>
    </source>
</evidence>
<name>A0ABT5GF27_9MICO</name>
<evidence type="ECO:0000256" key="2">
    <source>
        <dbReference type="ARBA" id="ARBA00007871"/>
    </source>
</evidence>
<dbReference type="Gene3D" id="2.30.30.90">
    <property type="match status" value="1"/>
</dbReference>
<evidence type="ECO:0000256" key="1">
    <source>
        <dbReference type="ARBA" id="ARBA00004496"/>
    </source>
</evidence>
<evidence type="ECO:0000256" key="3">
    <source>
        <dbReference type="ARBA" id="ARBA00011738"/>
    </source>
</evidence>
<keyword evidence="4" id="KW-0408">Iron</keyword>
<keyword evidence="7" id="KW-0804">Transcription</keyword>